<accession>A0A671UJV1</accession>
<evidence type="ECO:0000313" key="2">
    <source>
        <dbReference type="Ensembl" id="ENSSAUP00010014152.1"/>
    </source>
</evidence>
<reference evidence="2" key="1">
    <citation type="submission" date="2021-04" db="EMBL/GenBank/DDBJ databases">
        <authorList>
            <consortium name="Wellcome Sanger Institute Data Sharing"/>
        </authorList>
    </citation>
    <scope>NUCLEOTIDE SEQUENCE [LARGE SCALE GENOMIC DNA]</scope>
</reference>
<feature type="chain" id="PRO_5025680427" evidence="1">
    <location>
        <begin position="17"/>
        <end position="234"/>
    </location>
</feature>
<reference evidence="2" key="3">
    <citation type="submission" date="2025-09" db="UniProtKB">
        <authorList>
            <consortium name="Ensembl"/>
        </authorList>
    </citation>
    <scope>IDENTIFICATION</scope>
</reference>
<dbReference type="Pfam" id="PF02393">
    <property type="entry name" value="US22"/>
    <property type="match status" value="1"/>
</dbReference>
<sequence length="234" mass="26674">MCVFTALLFFFPGSHLIYSRARGEEVGCTHICLIHYKTLLRYMLFFTFPLNSSCMVCVADYTAKVSKFVSSYQGKSYNLKNPAGAIWKIGGVDDTVYKGKHSKVDEWGKFYLPDEVSMQVVGVVTGKSCPCDQLVLMTCEDRKFYAYDGEELHVVASSLEKLVKMGLEYPAKESYYNGEAFKHMKQQPKEDLSLYSSSCVIQVSRQLRSQIDMKRHFLVPLSLCSLQMEYMPTL</sequence>
<dbReference type="InParanoid" id="A0A671UJV1"/>
<dbReference type="InterPro" id="IPR003360">
    <property type="entry name" value="US22-like"/>
</dbReference>
<reference evidence="2" key="2">
    <citation type="submission" date="2025-08" db="UniProtKB">
        <authorList>
            <consortium name="Ensembl"/>
        </authorList>
    </citation>
    <scope>IDENTIFICATION</scope>
</reference>
<feature type="signal peptide" evidence="1">
    <location>
        <begin position="1"/>
        <end position="16"/>
    </location>
</feature>
<dbReference type="AlphaFoldDB" id="A0A671UJV1"/>
<evidence type="ECO:0000256" key="1">
    <source>
        <dbReference type="SAM" id="SignalP"/>
    </source>
</evidence>
<keyword evidence="3" id="KW-1185">Reference proteome</keyword>
<dbReference type="Ensembl" id="ENSSAUT00010015026.1">
    <property type="protein sequence ID" value="ENSSAUP00010014152.1"/>
    <property type="gene ID" value="ENSSAUG00010006646.1"/>
</dbReference>
<dbReference type="GeneTree" id="ENSGT00390000001663"/>
<proteinExistence type="predicted"/>
<evidence type="ECO:0000313" key="3">
    <source>
        <dbReference type="Proteomes" id="UP000472265"/>
    </source>
</evidence>
<name>A0A671UJV1_SPAAU</name>
<organism evidence="2 3">
    <name type="scientific">Sparus aurata</name>
    <name type="common">Gilthead sea bream</name>
    <dbReference type="NCBI Taxonomy" id="8175"/>
    <lineage>
        <taxon>Eukaryota</taxon>
        <taxon>Metazoa</taxon>
        <taxon>Chordata</taxon>
        <taxon>Craniata</taxon>
        <taxon>Vertebrata</taxon>
        <taxon>Euteleostomi</taxon>
        <taxon>Actinopterygii</taxon>
        <taxon>Neopterygii</taxon>
        <taxon>Teleostei</taxon>
        <taxon>Neoteleostei</taxon>
        <taxon>Acanthomorphata</taxon>
        <taxon>Eupercaria</taxon>
        <taxon>Spariformes</taxon>
        <taxon>Sparidae</taxon>
        <taxon>Sparus</taxon>
    </lineage>
</organism>
<keyword evidence="1" id="KW-0732">Signal</keyword>
<protein>
    <submittedName>
        <fullName evidence="2">Uncharacterized protein</fullName>
    </submittedName>
</protein>
<dbReference type="Proteomes" id="UP000472265">
    <property type="component" value="Chromosome 3"/>
</dbReference>